<protein>
    <submittedName>
        <fullName evidence="1">Uncharacterized protein</fullName>
    </submittedName>
</protein>
<keyword evidence="2" id="KW-1185">Reference proteome</keyword>
<comment type="caution">
    <text evidence="1">The sequence shown here is derived from an EMBL/GenBank/DDBJ whole genome shotgun (WGS) entry which is preliminary data.</text>
</comment>
<dbReference type="Proteomes" id="UP000590749">
    <property type="component" value="Unassembled WGS sequence"/>
</dbReference>
<organism evidence="1 2">
    <name type="scientific">Actinoplanes campanulatus</name>
    <dbReference type="NCBI Taxonomy" id="113559"/>
    <lineage>
        <taxon>Bacteria</taxon>
        <taxon>Bacillati</taxon>
        <taxon>Actinomycetota</taxon>
        <taxon>Actinomycetes</taxon>
        <taxon>Micromonosporales</taxon>
        <taxon>Micromonosporaceae</taxon>
        <taxon>Actinoplanes</taxon>
    </lineage>
</organism>
<dbReference type="EMBL" id="JACHXF010000007">
    <property type="protein sequence ID" value="MBB3096105.1"/>
    <property type="molecule type" value="Genomic_DNA"/>
</dbReference>
<dbReference type="AlphaFoldDB" id="A0A7W5AHD3"/>
<name>A0A7W5AHD3_9ACTN</name>
<dbReference type="RefSeq" id="WP_183221344.1">
    <property type="nucleotide sequence ID" value="NZ_BMPW01000005.1"/>
</dbReference>
<accession>A0A7W5AHD3</accession>
<reference evidence="1 2" key="1">
    <citation type="submission" date="2020-08" db="EMBL/GenBank/DDBJ databases">
        <title>Genomic Encyclopedia of Type Strains, Phase III (KMG-III): the genomes of soil and plant-associated and newly described type strains.</title>
        <authorList>
            <person name="Whitman W."/>
        </authorList>
    </citation>
    <scope>NUCLEOTIDE SEQUENCE [LARGE SCALE GENOMIC DNA]</scope>
    <source>
        <strain evidence="1 2">CECT 3287</strain>
    </source>
</reference>
<proteinExistence type="predicted"/>
<evidence type="ECO:0000313" key="2">
    <source>
        <dbReference type="Proteomes" id="UP000590749"/>
    </source>
</evidence>
<sequence length="92" mass="9691">MGLTRDVRVEIGELVLDGFGPSVDVDLVSAAFTTELARLVRAYGVPLASGRERELDALAGLPPVSPAVSPERLGITLARSVHAGLSGRGRRR</sequence>
<gene>
    <name evidence="1" type="ORF">FHR83_003775</name>
</gene>
<evidence type="ECO:0000313" key="1">
    <source>
        <dbReference type="EMBL" id="MBB3096105.1"/>
    </source>
</evidence>